<dbReference type="EMBL" id="MU004188">
    <property type="protein sequence ID" value="KAF2495945.1"/>
    <property type="molecule type" value="Genomic_DNA"/>
</dbReference>
<feature type="region of interest" description="Disordered" evidence="3">
    <location>
        <begin position="183"/>
        <end position="295"/>
    </location>
</feature>
<dbReference type="Gene3D" id="3.60.20.30">
    <property type="entry name" value="(Glycosyl)asparaginase"/>
    <property type="match status" value="1"/>
</dbReference>
<dbReference type="PANTHER" id="PTHR10188">
    <property type="entry name" value="L-ASPARAGINASE"/>
    <property type="match status" value="1"/>
</dbReference>
<dbReference type="AlphaFoldDB" id="A0A6A6QU76"/>
<feature type="active site" description="Nucleophile" evidence="1">
    <location>
        <position position="510"/>
    </location>
</feature>
<dbReference type="GO" id="GO:0051604">
    <property type="term" value="P:protein maturation"/>
    <property type="evidence" value="ECO:0007669"/>
    <property type="project" value="TreeGrafter"/>
</dbReference>
<evidence type="ECO:0000313" key="5">
    <source>
        <dbReference type="Proteomes" id="UP000799750"/>
    </source>
</evidence>
<evidence type="ECO:0000256" key="1">
    <source>
        <dbReference type="PIRSR" id="PIRSR600246-1"/>
    </source>
</evidence>
<dbReference type="GO" id="GO:0005737">
    <property type="term" value="C:cytoplasm"/>
    <property type="evidence" value="ECO:0007669"/>
    <property type="project" value="TreeGrafter"/>
</dbReference>
<dbReference type="SUPFAM" id="SSF56235">
    <property type="entry name" value="N-terminal nucleophile aminohydrolases (Ntn hydrolases)"/>
    <property type="match status" value="2"/>
</dbReference>
<feature type="region of interest" description="Disordered" evidence="3">
    <location>
        <begin position="332"/>
        <end position="405"/>
    </location>
</feature>
<dbReference type="InterPro" id="IPR037464">
    <property type="entry name" value="Taspase1"/>
</dbReference>
<reference evidence="4" key="1">
    <citation type="journal article" date="2020" name="Stud. Mycol.">
        <title>101 Dothideomycetes genomes: a test case for predicting lifestyles and emergence of pathogens.</title>
        <authorList>
            <person name="Haridas S."/>
            <person name="Albert R."/>
            <person name="Binder M."/>
            <person name="Bloem J."/>
            <person name="Labutti K."/>
            <person name="Salamov A."/>
            <person name="Andreopoulos B."/>
            <person name="Baker S."/>
            <person name="Barry K."/>
            <person name="Bills G."/>
            <person name="Bluhm B."/>
            <person name="Cannon C."/>
            <person name="Castanera R."/>
            <person name="Culley D."/>
            <person name="Daum C."/>
            <person name="Ezra D."/>
            <person name="Gonzalez J."/>
            <person name="Henrissat B."/>
            <person name="Kuo A."/>
            <person name="Liang C."/>
            <person name="Lipzen A."/>
            <person name="Lutzoni F."/>
            <person name="Magnuson J."/>
            <person name="Mondo S."/>
            <person name="Nolan M."/>
            <person name="Ohm R."/>
            <person name="Pangilinan J."/>
            <person name="Park H.-J."/>
            <person name="Ramirez L."/>
            <person name="Alfaro M."/>
            <person name="Sun H."/>
            <person name="Tritt A."/>
            <person name="Yoshinaga Y."/>
            <person name="Zwiers L.-H."/>
            <person name="Turgeon B."/>
            <person name="Goodwin S."/>
            <person name="Spatafora J."/>
            <person name="Crous P."/>
            <person name="Grigoriev I."/>
        </authorList>
    </citation>
    <scope>NUCLEOTIDE SEQUENCE</scope>
    <source>
        <strain evidence="4">CBS 269.34</strain>
    </source>
</reference>
<sequence>MFSRNRPRNGGDISAIFVHAGAGYHSIQNEAIHLQACNDAAKAAMMILRAGGTAIDAVEMAVKVLEDREITNAGYGSNLAMDGVVECDASIVDHHGRSGAVGAVAQVKNPISLARLVLQHTTKTLTLRRVPPNLLVSQGATDFAFDQGMGVLPHDALVSPGAKERWVRWREDLKHAERRELKKAKAMEAARKFDDPEEEIRNNMRSEHTRNLLRHNYDDRSVSPSLSDDDWKTQGSSPKTNTSSRTTPESPQTPQSVRSAESNQSSRSGSLQVFTDPRGPPPSIRESSRNALINSTETVPTLANYRVAAPMSTHYEIEDATMSDIDDTAANHWTAGVRPPHSWGDGSSGGESSDSSDETLQLPSLTPSPPPPLALETPLSDIPIDKLETGTPPRPQAEVRITVPRGFNREEYQAFDDDGATVSPTPRAPQPIVLISPPPQFNPDEYATSPPEIALEPSSSSSSRTFPPPNERILHSSATSAPMAPYAAPPRTSSLKGSLSKEREDHITDTVGAIAVDVYGNIACGASSGGIGMKYRGRVGPAALVGVGAAVVPVNADDKLKTSVATVTSGTGEHMATTMAATVCAERLYHCNKRVKGGLFAETSEDEAIKAMIESEFMGHPSVKHSNSAGAIGILGVKKSREGVHLYFAHNTDSFAIASMHSDDSKPVCTMSRSNGNGSIAQGGRAMRYRKK</sequence>
<feature type="region of interest" description="Disordered" evidence="3">
    <location>
        <begin position="670"/>
        <end position="692"/>
    </location>
</feature>
<feature type="compositionally biased region" description="Low complexity" evidence="3">
    <location>
        <begin position="350"/>
        <end position="365"/>
    </location>
</feature>
<dbReference type="Pfam" id="PF01112">
    <property type="entry name" value="Asparaginase_2"/>
    <property type="match status" value="2"/>
</dbReference>
<dbReference type="Proteomes" id="UP000799750">
    <property type="component" value="Unassembled WGS sequence"/>
</dbReference>
<dbReference type="InterPro" id="IPR000246">
    <property type="entry name" value="Peptidase_T2"/>
</dbReference>
<name>A0A6A6QU76_9PEZI</name>
<keyword evidence="4" id="KW-0378">Hydrolase</keyword>
<feature type="compositionally biased region" description="Low complexity" evidence="3">
    <location>
        <begin position="449"/>
        <end position="465"/>
    </location>
</feature>
<feature type="compositionally biased region" description="Polar residues" evidence="3">
    <location>
        <begin position="671"/>
        <end position="680"/>
    </location>
</feature>
<proteinExistence type="predicted"/>
<evidence type="ECO:0000256" key="2">
    <source>
        <dbReference type="PIRSR" id="PIRSR600246-3"/>
    </source>
</evidence>
<dbReference type="CDD" id="cd04514">
    <property type="entry name" value="Taspase1_like"/>
    <property type="match status" value="2"/>
</dbReference>
<feature type="compositionally biased region" description="Basic and acidic residues" evidence="3">
    <location>
        <begin position="183"/>
        <end position="221"/>
    </location>
</feature>
<keyword evidence="5" id="KW-1185">Reference proteome</keyword>
<organism evidence="4 5">
    <name type="scientific">Lophium mytilinum</name>
    <dbReference type="NCBI Taxonomy" id="390894"/>
    <lineage>
        <taxon>Eukaryota</taxon>
        <taxon>Fungi</taxon>
        <taxon>Dikarya</taxon>
        <taxon>Ascomycota</taxon>
        <taxon>Pezizomycotina</taxon>
        <taxon>Dothideomycetes</taxon>
        <taxon>Pleosporomycetidae</taxon>
        <taxon>Mytilinidiales</taxon>
        <taxon>Mytilinidiaceae</taxon>
        <taxon>Lophium</taxon>
    </lineage>
</organism>
<dbReference type="GO" id="GO:0004298">
    <property type="term" value="F:threonine-type endopeptidase activity"/>
    <property type="evidence" value="ECO:0007669"/>
    <property type="project" value="InterPro"/>
</dbReference>
<dbReference type="OrthoDB" id="77601at2759"/>
<feature type="region of interest" description="Disordered" evidence="3">
    <location>
        <begin position="438"/>
        <end position="503"/>
    </location>
</feature>
<dbReference type="PANTHER" id="PTHR10188:SF8">
    <property type="entry name" value="THREONINE ASPARTASE 1"/>
    <property type="match status" value="1"/>
</dbReference>
<evidence type="ECO:0000256" key="3">
    <source>
        <dbReference type="SAM" id="MobiDB-lite"/>
    </source>
</evidence>
<feature type="site" description="Cleavage; by autolysis" evidence="2">
    <location>
        <begin position="509"/>
        <end position="510"/>
    </location>
</feature>
<evidence type="ECO:0000313" key="4">
    <source>
        <dbReference type="EMBL" id="KAF2495945.1"/>
    </source>
</evidence>
<gene>
    <name evidence="4" type="ORF">BU16DRAFT_361276</name>
</gene>
<dbReference type="InterPro" id="IPR029055">
    <property type="entry name" value="Ntn_hydrolases_N"/>
</dbReference>
<dbReference type="FunFam" id="3.60.20.30:FF:000007">
    <property type="entry name" value="Similar to threonine aspartase"/>
    <property type="match status" value="1"/>
</dbReference>
<protein>
    <submittedName>
        <fullName evidence="4">N-terminal nucleophile aminohydrolase</fullName>
    </submittedName>
</protein>
<feature type="compositionally biased region" description="Polar residues" evidence="3">
    <location>
        <begin position="233"/>
        <end position="273"/>
    </location>
</feature>
<accession>A0A6A6QU76</accession>